<evidence type="ECO:0000256" key="2">
    <source>
        <dbReference type="ARBA" id="ARBA00011073"/>
    </source>
</evidence>
<dbReference type="InterPro" id="IPR003137">
    <property type="entry name" value="PA_domain"/>
</dbReference>
<dbReference type="GO" id="GO:0005576">
    <property type="term" value="C:extracellular region"/>
    <property type="evidence" value="ECO:0007669"/>
    <property type="project" value="UniProtKB-SubCell"/>
</dbReference>
<evidence type="ECO:0000256" key="7">
    <source>
        <dbReference type="ARBA" id="ARBA00023180"/>
    </source>
</evidence>
<comment type="caution">
    <text evidence="16">The sequence shown here is derived from an EMBL/GenBank/DDBJ whole genome shotgun (WGS) entry which is preliminary data.</text>
</comment>
<evidence type="ECO:0000259" key="12">
    <source>
        <dbReference type="Pfam" id="PF00082"/>
    </source>
</evidence>
<feature type="active site" description="Charge relay system" evidence="8 9">
    <location>
        <position position="216"/>
    </location>
</feature>
<dbReference type="InterPro" id="IPR037045">
    <property type="entry name" value="S8pro/Inhibitor_I9_sf"/>
</dbReference>
<dbReference type="EMBL" id="RWGY01000007">
    <property type="protein sequence ID" value="TVU37176.1"/>
    <property type="molecule type" value="Genomic_DNA"/>
</dbReference>
<feature type="domain" description="Inhibitor I9" evidence="14">
    <location>
        <begin position="63"/>
        <end position="128"/>
    </location>
</feature>
<dbReference type="GO" id="GO:0004252">
    <property type="term" value="F:serine-type endopeptidase activity"/>
    <property type="evidence" value="ECO:0007669"/>
    <property type="project" value="UniProtKB-UniRule"/>
</dbReference>
<reference evidence="16 17" key="1">
    <citation type="journal article" date="2019" name="Sci. Rep.">
        <title>A high-quality genome of Eragrostis curvula grass provides insights into Poaceae evolution and supports new strategies to enhance forage quality.</title>
        <authorList>
            <person name="Carballo J."/>
            <person name="Santos B.A.C.M."/>
            <person name="Zappacosta D."/>
            <person name="Garbus I."/>
            <person name="Selva J.P."/>
            <person name="Gallo C.A."/>
            <person name="Diaz A."/>
            <person name="Albertini E."/>
            <person name="Caccamo M."/>
            <person name="Echenique V."/>
        </authorList>
    </citation>
    <scope>NUCLEOTIDE SEQUENCE [LARGE SCALE GENOMIC DNA]</scope>
    <source>
        <strain evidence="17">cv. Victoria</strain>
        <tissue evidence="16">Leaf</tissue>
    </source>
</reference>
<dbReference type="InterPro" id="IPR023827">
    <property type="entry name" value="Peptidase_S8_Asp-AS"/>
</dbReference>
<evidence type="ECO:0000256" key="9">
    <source>
        <dbReference type="PROSITE-ProRule" id="PRU01240"/>
    </source>
</evidence>
<keyword evidence="5 9" id="KW-0378">Hydrolase</keyword>
<dbReference type="PANTHER" id="PTHR10795">
    <property type="entry name" value="PROPROTEIN CONVERTASE SUBTILISIN/KEXIN"/>
    <property type="match status" value="1"/>
</dbReference>
<dbReference type="InterPro" id="IPR010259">
    <property type="entry name" value="S8pro/Inhibitor_I9"/>
</dbReference>
<evidence type="ECO:0000256" key="5">
    <source>
        <dbReference type="ARBA" id="ARBA00022801"/>
    </source>
</evidence>
<evidence type="ECO:0000313" key="17">
    <source>
        <dbReference type="Proteomes" id="UP000324897"/>
    </source>
</evidence>
<dbReference type="Gene3D" id="3.30.70.80">
    <property type="entry name" value="Peptidase S8 propeptide/proteinase inhibitor I9"/>
    <property type="match status" value="1"/>
</dbReference>
<protein>
    <recommendedName>
        <fullName evidence="18">Subtilisin-like protease</fullName>
    </recommendedName>
</protein>
<dbReference type="GO" id="GO:0006508">
    <property type="term" value="P:proteolysis"/>
    <property type="evidence" value="ECO:0007669"/>
    <property type="project" value="UniProtKB-KW"/>
</dbReference>
<dbReference type="SUPFAM" id="SSF52743">
    <property type="entry name" value="Subtilisin-like"/>
    <property type="match status" value="1"/>
</dbReference>
<accession>A0A5J9VNU5</accession>
<evidence type="ECO:0000256" key="11">
    <source>
        <dbReference type="SAM" id="SignalP"/>
    </source>
</evidence>
<dbReference type="InterPro" id="IPR000209">
    <property type="entry name" value="Peptidase_S8/S53_dom"/>
</dbReference>
<gene>
    <name evidence="16" type="ORF">EJB05_10477</name>
</gene>
<evidence type="ECO:0000256" key="6">
    <source>
        <dbReference type="ARBA" id="ARBA00022825"/>
    </source>
</evidence>
<feature type="domain" description="Peptidase S8/S53" evidence="12">
    <location>
        <begin position="152"/>
        <end position="582"/>
    </location>
</feature>
<dbReference type="Pfam" id="PF02225">
    <property type="entry name" value="PA"/>
    <property type="match status" value="1"/>
</dbReference>
<feature type="active site" description="Charge relay system" evidence="8 9">
    <location>
        <position position="161"/>
    </location>
</feature>
<dbReference type="Proteomes" id="UP000324897">
    <property type="component" value="Chromosome 4"/>
</dbReference>
<name>A0A5J9VNU5_9POAL</name>
<evidence type="ECO:0000256" key="10">
    <source>
        <dbReference type="RuleBase" id="RU003355"/>
    </source>
</evidence>
<dbReference type="Gene3D" id="3.50.30.30">
    <property type="match status" value="1"/>
</dbReference>
<evidence type="ECO:0000256" key="1">
    <source>
        <dbReference type="ARBA" id="ARBA00004613"/>
    </source>
</evidence>
<dbReference type="Gramene" id="TVU37176">
    <property type="protein sequence ID" value="TVU37176"/>
    <property type="gene ID" value="EJB05_10477"/>
</dbReference>
<organism evidence="16 17">
    <name type="scientific">Eragrostis curvula</name>
    <name type="common">weeping love grass</name>
    <dbReference type="NCBI Taxonomy" id="38414"/>
    <lineage>
        <taxon>Eukaryota</taxon>
        <taxon>Viridiplantae</taxon>
        <taxon>Streptophyta</taxon>
        <taxon>Embryophyta</taxon>
        <taxon>Tracheophyta</taxon>
        <taxon>Spermatophyta</taxon>
        <taxon>Magnoliopsida</taxon>
        <taxon>Liliopsida</taxon>
        <taxon>Poales</taxon>
        <taxon>Poaceae</taxon>
        <taxon>PACMAD clade</taxon>
        <taxon>Chloridoideae</taxon>
        <taxon>Eragrostideae</taxon>
        <taxon>Eragrostidinae</taxon>
        <taxon>Eragrostis</taxon>
    </lineage>
</organism>
<evidence type="ECO:0000256" key="3">
    <source>
        <dbReference type="ARBA" id="ARBA00022670"/>
    </source>
</evidence>
<dbReference type="Pfam" id="PF00082">
    <property type="entry name" value="Peptidase_S8"/>
    <property type="match status" value="1"/>
</dbReference>
<keyword evidence="6 9" id="KW-0720">Serine protease</keyword>
<feature type="non-terminal residue" evidence="16">
    <location>
        <position position="1"/>
    </location>
</feature>
<keyword evidence="7" id="KW-0325">Glycoprotein</keyword>
<dbReference type="AlphaFoldDB" id="A0A5J9VNU5"/>
<sequence length="774" mass="79880">MASVAHILLPLVVAAFVPALSYVNPGGNLHQEAEWEQNSGYRTHIVLVRPPADTADAAAGDGVLVAHRRWHESFLPTAPTDSGEPRLVHSYTEAFSGFAARLTDAELEAVSKKPGFVRAFPDRTLQLMTTHTPEFLGLRQGPGFWRDVAGYGKGVVVGLLDAGIYGAHPSFADHGMEAPPPAKWKGSCQGSASRCNNKLVGVRSLVGDDSRDDFGHGTHTASTAAGNFVAGASSRDGMARGTAAGVAPGAHVAMYKVCTAKGCASSAVLAGMDAAVRDGVDVVSISLGGNETFRFDRDPVAIGAFGAVSRGVTVVCAAGNYGPKPGSVVNDAPWVITVGAGSVDRSFRAGVRLVTKGVTVAGEAINQQLVVKNDTSSRPLLYSEERRSCNYSGQEEEGKVAGKIVVCEAVDNLLPYNTSEKSILRAVKAAGAAGVVLINTKADGYTTVLYDYGPDVVQVTAADGAKITSYATSSSSNAAAVTFSHETVLGVRPSPTVASFSARGPSTVTPGVLKPDVLAPGLNILAAFPPQALLGAGPFNLLSGTSMSTPHVSGVAALIKSAHPDWSPAAIKSAIMTTSDAVDRNGGGGPILDEQRRKADAYATGAGHVNPVKATDPGLVYDLSAADYAGYICALLGDAALAVIARNDTSLSCAKLPKTTEAELNYPTITVPLRPAPVTVRRTVTNVGPAASTYTAKVDAPKTMTVRVSPETLVFGKAGEKKTFTVTLSGHGADVLEGSLSWISGQHVVRSPIVAVPEHGARPPSFGRVSAASE</sequence>
<keyword evidence="3 9" id="KW-0645">Protease</keyword>
<evidence type="ECO:0000259" key="13">
    <source>
        <dbReference type="Pfam" id="PF02225"/>
    </source>
</evidence>
<feature type="chain" id="PRO_5023837729" description="Subtilisin-like protease" evidence="11">
    <location>
        <begin position="22"/>
        <end position="774"/>
    </location>
</feature>
<evidence type="ECO:0000259" key="15">
    <source>
        <dbReference type="Pfam" id="PF17766"/>
    </source>
</evidence>
<dbReference type="InterPro" id="IPR015500">
    <property type="entry name" value="Peptidase_S8_subtilisin-rel"/>
</dbReference>
<dbReference type="Pfam" id="PF05922">
    <property type="entry name" value="Inhibitor_I9"/>
    <property type="match status" value="1"/>
</dbReference>
<feature type="domain" description="Subtilisin-like protease fibronectin type-III" evidence="15">
    <location>
        <begin position="663"/>
        <end position="754"/>
    </location>
</feature>
<proteinExistence type="inferred from homology"/>
<dbReference type="PRINTS" id="PR00723">
    <property type="entry name" value="SUBTILISIN"/>
</dbReference>
<dbReference type="InterPro" id="IPR045051">
    <property type="entry name" value="SBT"/>
</dbReference>
<dbReference type="OrthoDB" id="640735at2759"/>
<dbReference type="CDD" id="cd04852">
    <property type="entry name" value="Peptidases_S8_3"/>
    <property type="match status" value="1"/>
</dbReference>
<dbReference type="InterPro" id="IPR034197">
    <property type="entry name" value="Peptidases_S8_3"/>
</dbReference>
<evidence type="ECO:0000313" key="16">
    <source>
        <dbReference type="EMBL" id="TVU37176.1"/>
    </source>
</evidence>
<evidence type="ECO:0008006" key="18">
    <source>
        <dbReference type="Google" id="ProtNLM"/>
    </source>
</evidence>
<dbReference type="InterPro" id="IPR036852">
    <property type="entry name" value="Peptidase_S8/S53_dom_sf"/>
</dbReference>
<comment type="similarity">
    <text evidence="2 9 10">Belongs to the peptidase S8 family.</text>
</comment>
<feature type="signal peptide" evidence="11">
    <location>
        <begin position="1"/>
        <end position="21"/>
    </location>
</feature>
<feature type="active site" description="Charge relay system" evidence="8 9">
    <location>
        <position position="546"/>
    </location>
</feature>
<dbReference type="Gene3D" id="3.40.50.200">
    <property type="entry name" value="Peptidase S8/S53 domain"/>
    <property type="match status" value="1"/>
</dbReference>
<evidence type="ECO:0000256" key="4">
    <source>
        <dbReference type="ARBA" id="ARBA00022729"/>
    </source>
</evidence>
<keyword evidence="17" id="KW-1185">Reference proteome</keyword>
<dbReference type="Gene3D" id="2.60.40.2310">
    <property type="match status" value="1"/>
</dbReference>
<dbReference type="PROSITE" id="PS00138">
    <property type="entry name" value="SUBTILASE_SER"/>
    <property type="match status" value="1"/>
</dbReference>
<dbReference type="InterPro" id="IPR041469">
    <property type="entry name" value="Subtilisin-like_FN3"/>
</dbReference>
<evidence type="ECO:0000256" key="8">
    <source>
        <dbReference type="PIRSR" id="PIRSR615500-1"/>
    </source>
</evidence>
<keyword evidence="4 11" id="KW-0732">Signal</keyword>
<feature type="domain" description="PA" evidence="13">
    <location>
        <begin position="379"/>
        <end position="463"/>
    </location>
</feature>
<dbReference type="Pfam" id="PF17766">
    <property type="entry name" value="fn3_6"/>
    <property type="match status" value="1"/>
</dbReference>
<dbReference type="PROSITE" id="PS51892">
    <property type="entry name" value="SUBTILASE"/>
    <property type="match status" value="1"/>
</dbReference>
<evidence type="ECO:0000259" key="14">
    <source>
        <dbReference type="Pfam" id="PF05922"/>
    </source>
</evidence>
<dbReference type="PROSITE" id="PS00136">
    <property type="entry name" value="SUBTILASE_ASP"/>
    <property type="match status" value="1"/>
</dbReference>
<dbReference type="InterPro" id="IPR023828">
    <property type="entry name" value="Peptidase_S8_Ser-AS"/>
</dbReference>
<comment type="subcellular location">
    <subcellularLocation>
        <location evidence="1">Secreted</location>
    </subcellularLocation>
</comment>